<dbReference type="Proteomes" id="UP001172911">
    <property type="component" value="Unassembled WGS sequence"/>
</dbReference>
<protein>
    <recommendedName>
        <fullName evidence="3">DUF2007 domain-containing protein</fullName>
    </recommendedName>
</protein>
<dbReference type="EMBL" id="JARPTC010000010">
    <property type="protein sequence ID" value="MDO7787102.1"/>
    <property type="molecule type" value="Genomic_DNA"/>
</dbReference>
<proteinExistence type="predicted"/>
<keyword evidence="2" id="KW-1185">Reference proteome</keyword>
<dbReference type="RefSeq" id="WP_304542242.1">
    <property type="nucleotide sequence ID" value="NZ_JARPTC010000010.1"/>
</dbReference>
<name>A0AAW7ZCQ1_9FIRM</name>
<comment type="caution">
    <text evidence="1">The sequence shown here is derived from an EMBL/GenBank/DDBJ whole genome shotgun (WGS) entry which is preliminary data.</text>
</comment>
<gene>
    <name evidence="1" type="ORF">P6N53_07720</name>
</gene>
<dbReference type="Gene3D" id="3.30.70.790">
    <property type="entry name" value="UreE, C-terminal domain"/>
    <property type="match status" value="1"/>
</dbReference>
<evidence type="ECO:0000313" key="2">
    <source>
        <dbReference type="Proteomes" id="UP001172911"/>
    </source>
</evidence>
<reference evidence="1" key="1">
    <citation type="journal article" date="2023" name="J. Hazard. Mater.">
        <title>Anaerobic biodegradation of pyrene and benzo[a]pyrene by a new sulfate-reducing Desulforamulus aquiferis strain DSA.</title>
        <authorList>
            <person name="Zhang Z."/>
            <person name="Sun J."/>
            <person name="Gong X."/>
            <person name="Wang C."/>
            <person name="Wang H."/>
        </authorList>
    </citation>
    <scope>NUCLEOTIDE SEQUENCE</scope>
    <source>
        <strain evidence="1">DSA</strain>
    </source>
</reference>
<evidence type="ECO:0008006" key="3">
    <source>
        <dbReference type="Google" id="ProtNLM"/>
    </source>
</evidence>
<sequence length="102" mass="11909">MFCPKCKCEYREGFTVCADCKIQLVDELQEEIPQNKEYIQYVYIMSSLNPGEITFIKSILESENITYYIKGENNLYTPLTEPARVMVSKEQAELVKVLLREL</sequence>
<reference evidence="1" key="2">
    <citation type="submission" date="2023-03" db="EMBL/GenBank/DDBJ databases">
        <authorList>
            <person name="Zhang Z."/>
        </authorList>
    </citation>
    <scope>NUCLEOTIDE SEQUENCE</scope>
    <source>
        <strain evidence="1">DSA</strain>
    </source>
</reference>
<dbReference type="AlphaFoldDB" id="A0AAW7ZCQ1"/>
<evidence type="ECO:0000313" key="1">
    <source>
        <dbReference type="EMBL" id="MDO7787102.1"/>
    </source>
</evidence>
<accession>A0AAW7ZCQ1</accession>
<organism evidence="1 2">
    <name type="scientific">Desulforamulus aquiferis</name>
    <dbReference type="NCBI Taxonomy" id="1397668"/>
    <lineage>
        <taxon>Bacteria</taxon>
        <taxon>Bacillati</taxon>
        <taxon>Bacillota</taxon>
        <taxon>Clostridia</taxon>
        <taxon>Eubacteriales</taxon>
        <taxon>Peptococcaceae</taxon>
        <taxon>Desulforamulus</taxon>
    </lineage>
</organism>